<reference evidence="1 2" key="1">
    <citation type="submission" date="2022-10" db="EMBL/GenBank/DDBJ databases">
        <title>Luteolibacter arcticus strain CCTCC AB 2014275, whole genome shotgun sequencing project.</title>
        <authorList>
            <person name="Zhao G."/>
            <person name="Shen L."/>
        </authorList>
    </citation>
    <scope>NUCLEOTIDE SEQUENCE [LARGE SCALE GENOMIC DNA]</scope>
    <source>
        <strain evidence="1 2">CCTCC AB 2014275</strain>
    </source>
</reference>
<dbReference type="EMBL" id="JAPDDT010000003">
    <property type="protein sequence ID" value="MCW1922703.1"/>
    <property type="molecule type" value="Genomic_DNA"/>
</dbReference>
<gene>
    <name evidence="1" type="ORF">OKA05_09070</name>
</gene>
<accession>A0ABT3GGG8</accession>
<proteinExistence type="predicted"/>
<dbReference type="Proteomes" id="UP001320876">
    <property type="component" value="Unassembled WGS sequence"/>
</dbReference>
<keyword evidence="2" id="KW-1185">Reference proteome</keyword>
<organism evidence="1 2">
    <name type="scientific">Luteolibacter arcticus</name>
    <dbReference type="NCBI Taxonomy" id="1581411"/>
    <lineage>
        <taxon>Bacteria</taxon>
        <taxon>Pseudomonadati</taxon>
        <taxon>Verrucomicrobiota</taxon>
        <taxon>Verrucomicrobiia</taxon>
        <taxon>Verrucomicrobiales</taxon>
        <taxon>Verrucomicrobiaceae</taxon>
        <taxon>Luteolibacter</taxon>
    </lineage>
</organism>
<evidence type="ECO:0000313" key="2">
    <source>
        <dbReference type="Proteomes" id="UP001320876"/>
    </source>
</evidence>
<protein>
    <submittedName>
        <fullName evidence="1">Uncharacterized protein</fullName>
    </submittedName>
</protein>
<sequence length="76" mass="8409">MNPDPPSPPAAVTRSHMLEELRGTTCQCSATKKARQSFCPSCYRRLPAVTKAALYRRFGEGYEQAYTEAMAALRPA</sequence>
<comment type="caution">
    <text evidence="1">The sequence shown here is derived from an EMBL/GenBank/DDBJ whole genome shotgun (WGS) entry which is preliminary data.</text>
</comment>
<dbReference type="RefSeq" id="WP_264486811.1">
    <property type="nucleotide sequence ID" value="NZ_JAPDDT010000003.1"/>
</dbReference>
<name>A0ABT3GGG8_9BACT</name>
<evidence type="ECO:0000313" key="1">
    <source>
        <dbReference type="EMBL" id="MCW1922703.1"/>
    </source>
</evidence>